<keyword evidence="1" id="KW-1133">Transmembrane helix</keyword>
<feature type="transmembrane region" description="Helical" evidence="1">
    <location>
        <begin position="375"/>
        <end position="398"/>
    </location>
</feature>
<gene>
    <name evidence="3" type="ORF">P167DRAFT_130434</name>
</gene>
<feature type="transmembrane region" description="Helical" evidence="1">
    <location>
        <begin position="101"/>
        <end position="123"/>
    </location>
</feature>
<sequence length="718" mass="80198">MTRTFSNSAYIWPLLLFVLLVYLPLASADIQYADFHKCCKKARDQFYDTGNSQNNNTYTCGASFDDGKDAALPIYVSLTWCRAECGGFQPSRVSKNHLNEILSPLVGFLIPALVFSISIPRGWQLRIPERLFKEDWFTARGSMNLILAMVIVMVETLRWITVVFVCAGPILVGGLYEMLLDHRLLRELALLQEPEGASTRVDRELRRRRILVALLLGNLNIKEGKPKEGAEQFIVNASEIQAKARLHSLLESQGSFGAIVGSPVIFYVGSFIYALIDALKNLGDNDTSHAIALGIWYSVFVIVAIVCGCLLGCNNPAALEGIVSKIAPPKNRGDSASEVFLSRYKPVSIWDRGVSTYKWAKANGLEGYLGTNTSIYLTGLSAAILMSAPCWLAFLVSFETPEIGLGCRSFMFFLYWVSQVELIGIFVIRQTIGKRPGWPKWAKKLINILRGFAFMLAFLSGVGGTVMQLTGVFRNCICKAGVRSFINPNGNYTVQLATDTELDRKMARSVWMLTGGCSLGVLVLLCLYAWWYQTNIRQKCSQYIHNLSSLPLMGDKLMFFKLRASMEEPRRPYREFIQAPVLNGFLQLGPESSCGEFQICQTTNSDIARRHLAVTVSDDSRLYLHIVERDSPLLTGALELTWETTPNKNPSGDFVWQGNRLAWRTIDESYLDGFFIGSSIGEADRVYLNAVAYGMDPITPVPIQDVTHFTLHRVKSAR</sequence>
<feature type="transmembrane region" description="Helical" evidence="1">
    <location>
        <begin position="288"/>
        <end position="311"/>
    </location>
</feature>
<keyword evidence="1" id="KW-0812">Transmembrane</keyword>
<keyword evidence="4" id="KW-1185">Reference proteome</keyword>
<evidence type="ECO:0008006" key="5">
    <source>
        <dbReference type="Google" id="ProtNLM"/>
    </source>
</evidence>
<organism evidence="3 4">
    <name type="scientific">Morchella conica CCBAS932</name>
    <dbReference type="NCBI Taxonomy" id="1392247"/>
    <lineage>
        <taxon>Eukaryota</taxon>
        <taxon>Fungi</taxon>
        <taxon>Dikarya</taxon>
        <taxon>Ascomycota</taxon>
        <taxon>Pezizomycotina</taxon>
        <taxon>Pezizomycetes</taxon>
        <taxon>Pezizales</taxon>
        <taxon>Morchellaceae</taxon>
        <taxon>Morchella</taxon>
    </lineage>
</organism>
<feature type="transmembrane region" description="Helical" evidence="1">
    <location>
        <begin position="159"/>
        <end position="179"/>
    </location>
</feature>
<dbReference type="OrthoDB" id="5392263at2759"/>
<keyword evidence="1" id="KW-0472">Membrane</keyword>
<feature type="transmembrane region" description="Helical" evidence="1">
    <location>
        <begin position="410"/>
        <end position="428"/>
    </location>
</feature>
<feature type="signal peptide" evidence="2">
    <location>
        <begin position="1"/>
        <end position="28"/>
    </location>
</feature>
<feature type="chain" id="PRO_5018128743" description="FHA domain-containing protein" evidence="2">
    <location>
        <begin position="29"/>
        <end position="718"/>
    </location>
</feature>
<feature type="transmembrane region" description="Helical" evidence="1">
    <location>
        <begin position="255"/>
        <end position="276"/>
    </location>
</feature>
<name>A0A3N4L9Z0_9PEZI</name>
<proteinExistence type="predicted"/>
<evidence type="ECO:0000313" key="4">
    <source>
        <dbReference type="Proteomes" id="UP000277580"/>
    </source>
</evidence>
<feature type="transmembrane region" description="Helical" evidence="1">
    <location>
        <begin position="448"/>
        <end position="467"/>
    </location>
</feature>
<evidence type="ECO:0000256" key="1">
    <source>
        <dbReference type="SAM" id="Phobius"/>
    </source>
</evidence>
<feature type="transmembrane region" description="Helical" evidence="1">
    <location>
        <begin position="135"/>
        <end position="153"/>
    </location>
</feature>
<dbReference type="EMBL" id="ML119106">
    <property type="protein sequence ID" value="RPB17461.1"/>
    <property type="molecule type" value="Genomic_DNA"/>
</dbReference>
<evidence type="ECO:0000313" key="3">
    <source>
        <dbReference type="EMBL" id="RPB17461.1"/>
    </source>
</evidence>
<dbReference type="AlphaFoldDB" id="A0A3N4L9Z0"/>
<protein>
    <recommendedName>
        <fullName evidence="5">FHA domain-containing protein</fullName>
    </recommendedName>
</protein>
<reference evidence="3 4" key="1">
    <citation type="journal article" date="2018" name="Nat. Ecol. Evol.">
        <title>Pezizomycetes genomes reveal the molecular basis of ectomycorrhizal truffle lifestyle.</title>
        <authorList>
            <person name="Murat C."/>
            <person name="Payen T."/>
            <person name="Noel B."/>
            <person name="Kuo A."/>
            <person name="Morin E."/>
            <person name="Chen J."/>
            <person name="Kohler A."/>
            <person name="Krizsan K."/>
            <person name="Balestrini R."/>
            <person name="Da Silva C."/>
            <person name="Montanini B."/>
            <person name="Hainaut M."/>
            <person name="Levati E."/>
            <person name="Barry K.W."/>
            <person name="Belfiori B."/>
            <person name="Cichocki N."/>
            <person name="Clum A."/>
            <person name="Dockter R.B."/>
            <person name="Fauchery L."/>
            <person name="Guy J."/>
            <person name="Iotti M."/>
            <person name="Le Tacon F."/>
            <person name="Lindquist E.A."/>
            <person name="Lipzen A."/>
            <person name="Malagnac F."/>
            <person name="Mello A."/>
            <person name="Molinier V."/>
            <person name="Miyauchi S."/>
            <person name="Poulain J."/>
            <person name="Riccioni C."/>
            <person name="Rubini A."/>
            <person name="Sitrit Y."/>
            <person name="Splivallo R."/>
            <person name="Traeger S."/>
            <person name="Wang M."/>
            <person name="Zifcakova L."/>
            <person name="Wipf D."/>
            <person name="Zambonelli A."/>
            <person name="Paolocci F."/>
            <person name="Nowrousian M."/>
            <person name="Ottonello S."/>
            <person name="Baldrian P."/>
            <person name="Spatafora J.W."/>
            <person name="Henrissat B."/>
            <person name="Nagy L.G."/>
            <person name="Aury J.M."/>
            <person name="Wincker P."/>
            <person name="Grigoriev I.V."/>
            <person name="Bonfante P."/>
            <person name="Martin F.M."/>
        </authorList>
    </citation>
    <scope>NUCLEOTIDE SEQUENCE [LARGE SCALE GENOMIC DNA]</scope>
    <source>
        <strain evidence="3 4">CCBAS932</strain>
    </source>
</reference>
<keyword evidence="2" id="KW-0732">Signal</keyword>
<dbReference type="Proteomes" id="UP000277580">
    <property type="component" value="Unassembled WGS sequence"/>
</dbReference>
<feature type="transmembrane region" description="Helical" evidence="1">
    <location>
        <begin position="510"/>
        <end position="531"/>
    </location>
</feature>
<dbReference type="InParanoid" id="A0A3N4L9Z0"/>
<accession>A0A3N4L9Z0</accession>
<evidence type="ECO:0000256" key="2">
    <source>
        <dbReference type="SAM" id="SignalP"/>
    </source>
</evidence>